<comment type="caution">
    <text evidence="2">The sequence shown here is derived from an EMBL/GenBank/DDBJ whole genome shotgun (WGS) entry which is preliminary data.</text>
</comment>
<feature type="signal peptide" evidence="1">
    <location>
        <begin position="1"/>
        <end position="27"/>
    </location>
</feature>
<evidence type="ECO:0008006" key="4">
    <source>
        <dbReference type="Google" id="ProtNLM"/>
    </source>
</evidence>
<evidence type="ECO:0000313" key="2">
    <source>
        <dbReference type="EMBL" id="NIZ69734.1"/>
    </source>
</evidence>
<sequence length="268" mass="29201">MKKFFQHLAGISLLALGMLWVNPQAHSVEIGVGARIGGELNWNAYWPGDGIASMIYAFNEANSLLNSYAHPKSLIMSGFGGGFTLGGYADLRLAQWFSLTTGLQITLGRRAWNEIDMTITDGDVLEKTGSKLEFYAAHTSIDVDLLAKFHVGWWYFGVGPGLTFNTAPKSAEVTLRTYLLGAELSSETIKASKEDVKGSIGVNVVVDTGLYIPLGQGNHNITIGLRGTLDLATVAKQNGIWEEPHEERIYGHTGLSLGLTLGYLYRFQ</sequence>
<proteinExistence type="predicted"/>
<evidence type="ECO:0000256" key="1">
    <source>
        <dbReference type="SAM" id="SignalP"/>
    </source>
</evidence>
<accession>A0A968GIT1</accession>
<gene>
    <name evidence="2" type="ORF">HCT48_05850</name>
</gene>
<dbReference type="AlphaFoldDB" id="A0A968GIT1"/>
<evidence type="ECO:0000313" key="3">
    <source>
        <dbReference type="Proteomes" id="UP000778951"/>
    </source>
</evidence>
<dbReference type="Proteomes" id="UP000778951">
    <property type="component" value="Unassembled WGS sequence"/>
</dbReference>
<reference evidence="2" key="1">
    <citation type="submission" date="2020-03" db="EMBL/GenBank/DDBJ databases">
        <title>Spirochaetal bacteria isolated from arthropods constitute a novel genus Entomospira genus novum within the order Spirochaetales.</title>
        <authorList>
            <person name="Grana-Miraglia L."/>
            <person name="Sikutova S."/>
            <person name="Fingerle V."/>
            <person name="Sing A."/>
            <person name="Castillo-Ramirez S."/>
            <person name="Margos G."/>
            <person name="Rudolf I."/>
        </authorList>
    </citation>
    <scope>NUCLEOTIDE SEQUENCE</scope>
    <source>
        <strain evidence="2">BR149</strain>
    </source>
</reference>
<organism evidence="2 3">
    <name type="scientific">Entomospira culicis</name>
    <dbReference type="NCBI Taxonomy" id="2719989"/>
    <lineage>
        <taxon>Bacteria</taxon>
        <taxon>Pseudomonadati</taxon>
        <taxon>Spirochaetota</taxon>
        <taxon>Spirochaetia</taxon>
        <taxon>Spirochaetales</taxon>
        <taxon>Spirochaetaceae</taxon>
        <taxon>Entomospira</taxon>
    </lineage>
</organism>
<protein>
    <recommendedName>
        <fullName evidence="4">Outer membrane protein beta-barrel domain-containing protein</fullName>
    </recommendedName>
</protein>
<keyword evidence="1" id="KW-0732">Signal</keyword>
<keyword evidence="3" id="KW-1185">Reference proteome</keyword>
<name>A0A968GIT1_9SPIO</name>
<dbReference type="EMBL" id="JAATLM010000001">
    <property type="protein sequence ID" value="NIZ69734.1"/>
    <property type="molecule type" value="Genomic_DNA"/>
</dbReference>
<dbReference type="RefSeq" id="WP_167695818.1">
    <property type="nucleotide sequence ID" value="NZ_CP118181.1"/>
</dbReference>
<feature type="chain" id="PRO_5037422482" description="Outer membrane protein beta-barrel domain-containing protein" evidence="1">
    <location>
        <begin position="28"/>
        <end position="268"/>
    </location>
</feature>